<evidence type="ECO:0000256" key="1">
    <source>
        <dbReference type="SAM" id="MobiDB-lite"/>
    </source>
</evidence>
<dbReference type="InterPro" id="IPR045098">
    <property type="entry name" value="Fyv10_fam"/>
</dbReference>
<feature type="region of interest" description="Disordered" evidence="1">
    <location>
        <begin position="47"/>
        <end position="72"/>
    </location>
</feature>
<dbReference type="OrthoDB" id="1933281at2759"/>
<reference evidence="3" key="1">
    <citation type="submission" date="2020-03" db="EMBL/GenBank/DDBJ databases">
        <title>FDA dAtabase for Regulatory Grade micrObial Sequences (FDA-ARGOS): Supporting development and validation of Infectious Disease Dx tests.</title>
        <authorList>
            <person name="Campos J."/>
            <person name="Goldberg B."/>
            <person name="Tallon L."/>
            <person name="Sadzewicz L."/>
            <person name="Vavikolanu K."/>
            <person name="Mehta A."/>
            <person name="Aluvathingal J."/>
            <person name="Nadendla S."/>
            <person name="Nandy P."/>
            <person name="Geyer C."/>
            <person name="Yan Y."/>
            <person name="Sichtig H."/>
        </authorList>
    </citation>
    <scope>NUCLEOTIDE SEQUENCE [LARGE SCALE GENOMIC DNA]</scope>
    <source>
        <strain evidence="3">FDAARGOS_652</strain>
    </source>
</reference>
<dbReference type="PANTHER" id="PTHR12170:SF3">
    <property type="entry name" value="GH10162P"/>
    <property type="match status" value="1"/>
</dbReference>
<protein>
    <submittedName>
        <fullName evidence="3">CTLH/CRA C-terminal to LisH motif domain family protein</fullName>
    </submittedName>
</protein>
<dbReference type="AlphaFoldDB" id="A0A8X7TD97"/>
<dbReference type="EMBL" id="JABWAB010000003">
    <property type="protein sequence ID" value="KAF6057418.1"/>
    <property type="molecule type" value="Genomic_DNA"/>
</dbReference>
<dbReference type="InterPro" id="IPR024964">
    <property type="entry name" value="CTLH/CRA"/>
</dbReference>
<organism evidence="3 4">
    <name type="scientific">Candida parapsilosis</name>
    <name type="common">Yeast</name>
    <dbReference type="NCBI Taxonomy" id="5480"/>
    <lineage>
        <taxon>Eukaryota</taxon>
        <taxon>Fungi</taxon>
        <taxon>Dikarya</taxon>
        <taxon>Ascomycota</taxon>
        <taxon>Saccharomycotina</taxon>
        <taxon>Pichiomycetes</taxon>
        <taxon>Debaryomycetaceae</taxon>
        <taxon>Candida/Lodderomyces clade</taxon>
        <taxon>Candida</taxon>
    </lineage>
</organism>
<gene>
    <name evidence="3" type="ORF">FOB60_001973</name>
</gene>
<sequence length="565" mass="64736">MTTTPLLNILISEVNQFDKSGEESLGELLDDSNTFLQSLKDLESDLKNEVDAEEEESQQVQNGGTHNNTKEQIGGLSKQIDTWYKSSINRLKAYNTANNKFSKNVLNNSKFGVNLDDAYIYPLNMDNYPVGDFDLDKSLNEIGISSINRIPPELENRSIRQENRQELVKAIILHLLKIGQSNIVPAMVKQFLNDPSISIDEELAEKFKLLNSIVDDICIKHDLTDALGWFETKFNERAIKKVPLIERSSTLSEVEFKFHMLQFIILLNGKESKFTANDALEAYFYSRDHFGKFLKDYLNELAPLMSLILFNSDSGIENFSRQKHKETAISNFIEKLKQGFSIEAEEVLSNGRQSQAEFVTELLNSFNDVHENDELFANLSHDFVAEYCKNLKLSSDSSLFQSVLAGQIYLPSFYKYNSIELKMKKFNDRAKSSQVEKESSSLRSVASFHFELPFQLPDSNRFLFKNHPIFICPITREQSIPLSEVIEESITVHNDAKGQIETRKRKLAVDNPLNTQVVALRYCNHLALKESVWHLSKKGIDVFKCPYCYKKHKFTDAVDAYFIDL</sequence>
<evidence type="ECO:0000313" key="4">
    <source>
        <dbReference type="Proteomes" id="UP000590412"/>
    </source>
</evidence>
<evidence type="ECO:0000313" key="3">
    <source>
        <dbReference type="EMBL" id="KAF6057418.1"/>
    </source>
</evidence>
<dbReference type="GO" id="GO:0004842">
    <property type="term" value="F:ubiquitin-protein transferase activity"/>
    <property type="evidence" value="ECO:0007669"/>
    <property type="project" value="InterPro"/>
</dbReference>
<comment type="caution">
    <text evidence="3">The sequence shown here is derived from an EMBL/GenBank/DDBJ whole genome shotgun (WGS) entry which is preliminary data.</text>
</comment>
<name>A0A8X7TD97_CANPA</name>
<accession>A0A8X7TD97</accession>
<dbReference type="Proteomes" id="UP000590412">
    <property type="component" value="Unassembled WGS sequence"/>
</dbReference>
<feature type="compositionally biased region" description="Polar residues" evidence="1">
    <location>
        <begin position="58"/>
        <end position="71"/>
    </location>
</feature>
<dbReference type="Pfam" id="PF10607">
    <property type="entry name" value="CTLH"/>
    <property type="match status" value="1"/>
</dbReference>
<dbReference type="GO" id="GO:0005737">
    <property type="term" value="C:cytoplasm"/>
    <property type="evidence" value="ECO:0007669"/>
    <property type="project" value="TreeGrafter"/>
</dbReference>
<proteinExistence type="predicted"/>
<dbReference type="PANTHER" id="PTHR12170">
    <property type="entry name" value="MACROPHAGE ERYTHROBLAST ATTACHER-RELATED"/>
    <property type="match status" value="1"/>
</dbReference>
<evidence type="ECO:0000259" key="2">
    <source>
        <dbReference type="Pfam" id="PF10607"/>
    </source>
</evidence>
<feature type="domain" description="CTLH/CRA C-terminal to LisH motif" evidence="2">
    <location>
        <begin position="206"/>
        <end position="414"/>
    </location>
</feature>
<dbReference type="GO" id="GO:0034657">
    <property type="term" value="C:GID complex"/>
    <property type="evidence" value="ECO:0007669"/>
    <property type="project" value="TreeGrafter"/>
</dbReference>
<dbReference type="GO" id="GO:0043161">
    <property type="term" value="P:proteasome-mediated ubiquitin-dependent protein catabolic process"/>
    <property type="evidence" value="ECO:0007669"/>
    <property type="project" value="InterPro"/>
</dbReference>
<dbReference type="GO" id="GO:0005634">
    <property type="term" value="C:nucleus"/>
    <property type="evidence" value="ECO:0007669"/>
    <property type="project" value="TreeGrafter"/>
</dbReference>